<feature type="region of interest" description="Disordered" evidence="7">
    <location>
        <begin position="1410"/>
        <end position="1497"/>
    </location>
</feature>
<dbReference type="InterPro" id="IPR057646">
    <property type="entry name" value="WD40_WDHD1_1st"/>
</dbReference>
<feature type="coiled-coil region" evidence="6">
    <location>
        <begin position="775"/>
        <end position="803"/>
    </location>
</feature>
<reference evidence="11" key="1">
    <citation type="submission" date="2022-08" db="UniProtKB">
        <authorList>
            <consortium name="EnsemblMetazoa"/>
        </authorList>
    </citation>
    <scope>IDENTIFICATION</scope>
    <source>
        <strain evidence="11">05x7-T-G4-1.051#20</strain>
    </source>
</reference>
<dbReference type="Proteomes" id="UP000005408">
    <property type="component" value="Unassembled WGS sequence"/>
</dbReference>
<dbReference type="SUPFAM" id="SSF101898">
    <property type="entry name" value="NHL repeat"/>
    <property type="match status" value="1"/>
</dbReference>
<feature type="compositionally biased region" description="Polar residues" evidence="7">
    <location>
        <begin position="996"/>
        <end position="1011"/>
    </location>
</feature>
<sequence length="1497" mass="166910">MPSCSPLRYAHSEGLTSLCYDDKGKYILTCGSDGDVRIWEGAEDDDAISHGTGDKAFCVAYKNDRFYIATDANTVQAYTFPGGSPDGILARFTAPANHICINQMGTTLVAGSSDFTIKLVDISSGDTKKFEGHEAPVLSVALDPKEEFLASSSCDGSVVIWRVENKEKVKKFQILPKVGDISLTKGLCRLCWEKNGQFLYVPLENEIQIYDRNSWSTTGSIQDSQFSGVYSVLDLSPDGTHLAAGCYDGHILIFDLKTKTCVDRFKHESGLSIMSLSWNPSNQTEIAFCDREGQLGLLSEINLKGGNQPAKEQRVKETLGIFEDDDDDAELVQASDEPSKEQIFYEDSNDSTPASVLKPLDDDLASEDGEAPPVIPVQTRIIERPGFVPTPPQGAFQPGSTPKHLSSRFMMWNAVGIIKQFNTEEEESIDIEFHNTAIHHAMHLTNSAGYTMGDVSTEAVVLASPGEDSDPSKLTCMHFGSWDNSKEWTIPMDDGEAIEALAIGEDWIAVATSGRLIRIFSLGGIQRDIFSIPGPVVCLSAHTNQLLIAYHRGMGLPGDQCLGVHLMTVEGATQINHQPLPLSHKSSLAWMGFSAEGTPFYMDSSGIVRMCNRRFGMSWVQVANTKSHTKGKSDNYWIVSVHENPQQLRCIPCKGARFPPVLPRPAVGILPFQVPLCQMNTEKSQYEEVFHRTQLLSSHLQFWNTIGYEYDTSIASELAKPSQEALMKLFALSARSDREFRALEVCEMMSEPHTLQLAIKYACRLKYMQLAERISEVVQRKSAEQAEEVEEEEEEVVHRVQRVHNHQNHVQEDEEMEEEDVEVDQENAETNSAGGPLLNLKAKSKNEVLSQSYGSSGRSNPFKVLTPQKPEPTKGTQVFDGMSKKKQTSPGQVMLKNTRPVKAVKRTPQSQGKITSVKSTNEEDKQEESQRKSKSAFDLWFEETKSQLMEELPEADEESLVQTAAERFRKIPKEERQKSEAGRKSATLPNPEVPSVGNSGNRSDSQVSSAGNVAASEILSPTEMSQNGGDLTQGSVPPQVGNFPPFVLGNFEAQWQQYQENCMKRLIDARIKELVQDSNKQPTIAITSDVRSDRACNRFDRFRPSDDQRSRESDDDDLVSHRGETDQVLSNSLDDVIDVHEDNRSEFDNSVLGSVHTHDTDSNGSCMVDWKNFVKKVSTELNINSVDASETQSRDFKSYMSNRLIGTKSSTPQQSLPMDGYILNTLTDVDEEFQRKGAIRTYKASDDEKYRVASSDFDKYCTTPRLDDNIEDSSFTTGRKGNKNSYRFRNPMLHSRNNELWKIDQGSRLLLRELTYASLITSYVDNVVYDEDKTEALQALMQVFKSMADVTSRMLVGAVAARRAIHIEDLAFKNKATENKLLVQTTLNPKLFCGKYFDILHASAESMRDAKETQHLRGSKQRDGSALSSARKRKRDDSVGTSEPKEQQSSFAKKGKFAAEKNQKTTIGRGRNFNSRGSFRGQTRGSAQDRLGFRPPK</sequence>
<dbReference type="InterPro" id="IPR036322">
    <property type="entry name" value="WD40_repeat_dom_sf"/>
</dbReference>
<dbReference type="GO" id="GO:0003682">
    <property type="term" value="F:chromatin binding"/>
    <property type="evidence" value="ECO:0007669"/>
    <property type="project" value="TreeGrafter"/>
</dbReference>
<feature type="compositionally biased region" description="Polar residues" evidence="7">
    <location>
        <begin position="847"/>
        <end position="859"/>
    </location>
</feature>
<evidence type="ECO:0000256" key="7">
    <source>
        <dbReference type="SAM" id="MobiDB-lite"/>
    </source>
</evidence>
<dbReference type="GO" id="GO:0043596">
    <property type="term" value="C:nuclear replication fork"/>
    <property type="evidence" value="ECO:0007669"/>
    <property type="project" value="TreeGrafter"/>
</dbReference>
<dbReference type="SUPFAM" id="SSF50978">
    <property type="entry name" value="WD40 repeat-like"/>
    <property type="match status" value="1"/>
</dbReference>
<feature type="compositionally biased region" description="Polar residues" evidence="7">
    <location>
        <begin position="907"/>
        <end position="919"/>
    </location>
</feature>
<feature type="compositionally biased region" description="Basic and acidic residues" evidence="7">
    <location>
        <begin position="1410"/>
        <end position="1423"/>
    </location>
</feature>
<dbReference type="InterPro" id="IPR001680">
    <property type="entry name" value="WD40_rpt"/>
</dbReference>
<evidence type="ECO:0000256" key="5">
    <source>
        <dbReference type="PROSITE-ProRule" id="PRU00221"/>
    </source>
</evidence>
<feature type="region of interest" description="Disordered" evidence="7">
    <location>
        <begin position="336"/>
        <end position="356"/>
    </location>
</feature>
<dbReference type="PANTHER" id="PTHR19932">
    <property type="entry name" value="WD REPEAT AND HMG-BOX DNA BINDING PROTEIN"/>
    <property type="match status" value="1"/>
</dbReference>
<dbReference type="Gene3D" id="1.10.30.10">
    <property type="entry name" value="High mobility group box domain"/>
    <property type="match status" value="1"/>
</dbReference>
<dbReference type="SMART" id="SM00320">
    <property type="entry name" value="WD40"/>
    <property type="match status" value="6"/>
</dbReference>
<dbReference type="GO" id="GO:0003677">
    <property type="term" value="F:DNA binding"/>
    <property type="evidence" value="ECO:0007669"/>
    <property type="project" value="InterPro"/>
</dbReference>
<keyword evidence="6" id="KW-0175">Coiled coil</keyword>
<dbReference type="Pfam" id="PF12341">
    <property type="entry name" value="Mcl1_mid"/>
    <property type="match status" value="1"/>
</dbReference>
<dbReference type="InterPro" id="IPR055339">
    <property type="entry name" value="HMG-box_WDHD1"/>
</dbReference>
<evidence type="ECO:0000259" key="10">
    <source>
        <dbReference type="Pfam" id="PF24817"/>
    </source>
</evidence>
<dbReference type="EnsemblMetazoa" id="G12881.2">
    <property type="protein sequence ID" value="G12881.2:cds"/>
    <property type="gene ID" value="G12881"/>
</dbReference>
<feature type="compositionally biased region" description="Acidic residues" evidence="7">
    <location>
        <begin position="812"/>
        <end position="827"/>
    </location>
</feature>
<evidence type="ECO:0000259" key="9">
    <source>
        <dbReference type="Pfam" id="PF20946"/>
    </source>
</evidence>
<evidence type="ECO:0000313" key="11">
    <source>
        <dbReference type="EnsemblMetazoa" id="G12881.2:cds"/>
    </source>
</evidence>
<feature type="repeat" description="WD" evidence="5">
    <location>
        <begin position="130"/>
        <end position="171"/>
    </location>
</feature>
<organism evidence="11 12">
    <name type="scientific">Magallana gigas</name>
    <name type="common">Pacific oyster</name>
    <name type="synonym">Crassostrea gigas</name>
    <dbReference type="NCBI Taxonomy" id="29159"/>
    <lineage>
        <taxon>Eukaryota</taxon>
        <taxon>Metazoa</taxon>
        <taxon>Spiralia</taxon>
        <taxon>Lophotrochozoa</taxon>
        <taxon>Mollusca</taxon>
        <taxon>Bivalvia</taxon>
        <taxon>Autobranchia</taxon>
        <taxon>Pteriomorphia</taxon>
        <taxon>Ostreida</taxon>
        <taxon>Ostreoidea</taxon>
        <taxon>Ostreidae</taxon>
        <taxon>Magallana</taxon>
    </lineage>
</organism>
<dbReference type="Pfam" id="PF24817">
    <property type="entry name" value="WD40_WDHD1_1st"/>
    <property type="match status" value="1"/>
</dbReference>
<evidence type="ECO:0000256" key="4">
    <source>
        <dbReference type="ARBA" id="ARBA00023242"/>
    </source>
</evidence>
<evidence type="ECO:0000256" key="6">
    <source>
        <dbReference type="SAM" id="Coils"/>
    </source>
</evidence>
<dbReference type="PROSITE" id="PS50294">
    <property type="entry name" value="WD_REPEATS_REGION"/>
    <property type="match status" value="2"/>
</dbReference>
<dbReference type="InterPro" id="IPR036910">
    <property type="entry name" value="HMG_box_dom_sf"/>
</dbReference>
<accession>A0A8W8I7M4</accession>
<feature type="compositionally biased region" description="Basic and acidic residues" evidence="7">
    <location>
        <begin position="920"/>
        <end position="931"/>
    </location>
</feature>
<feature type="repeat" description="WD" evidence="5">
    <location>
        <begin position="8"/>
        <end position="40"/>
    </location>
</feature>
<keyword evidence="4" id="KW-0539">Nucleus</keyword>
<feature type="region of interest" description="Disordered" evidence="7">
    <location>
        <begin position="805"/>
        <end position="1012"/>
    </location>
</feature>
<dbReference type="GO" id="GO:0000278">
    <property type="term" value="P:mitotic cell cycle"/>
    <property type="evidence" value="ECO:0007669"/>
    <property type="project" value="TreeGrafter"/>
</dbReference>
<dbReference type="InterPro" id="IPR048591">
    <property type="entry name" value="WDHD1/CFT4_hel"/>
</dbReference>
<evidence type="ECO:0000256" key="3">
    <source>
        <dbReference type="ARBA" id="ARBA00022737"/>
    </source>
</evidence>
<feature type="compositionally biased region" description="Polar residues" evidence="7">
    <location>
        <begin position="1472"/>
        <end position="1486"/>
    </location>
</feature>
<dbReference type="InterPro" id="IPR015943">
    <property type="entry name" value="WD40/YVTN_repeat-like_dom_sf"/>
</dbReference>
<keyword evidence="12" id="KW-1185">Reference proteome</keyword>
<dbReference type="CDD" id="cd21993">
    <property type="entry name" value="HMG-box_WDHD1"/>
    <property type="match status" value="1"/>
</dbReference>
<keyword evidence="3" id="KW-0677">Repeat</keyword>
<feature type="domain" description="WDHD1/CFT4 helical bundle" evidence="9">
    <location>
        <begin position="684"/>
        <end position="783"/>
    </location>
</feature>
<feature type="compositionally biased region" description="Basic and acidic residues" evidence="7">
    <location>
        <begin position="966"/>
        <end position="983"/>
    </location>
</feature>
<dbReference type="Pfam" id="PF20946">
    <property type="entry name" value="Ctf4_C"/>
    <property type="match status" value="1"/>
</dbReference>
<dbReference type="Gene3D" id="2.130.10.10">
    <property type="entry name" value="YVTN repeat-like/Quinoprotein amine dehydrogenase"/>
    <property type="match status" value="2"/>
</dbReference>
<feature type="region of interest" description="Disordered" evidence="7">
    <location>
        <begin position="1098"/>
        <end position="1125"/>
    </location>
</feature>
<dbReference type="PANTHER" id="PTHR19932:SF10">
    <property type="entry name" value="WD REPEAT AND HMG-BOX DNA-BINDING PROTEIN 1"/>
    <property type="match status" value="1"/>
</dbReference>
<dbReference type="GO" id="GO:0006261">
    <property type="term" value="P:DNA-templated DNA replication"/>
    <property type="evidence" value="ECO:0007669"/>
    <property type="project" value="InterPro"/>
</dbReference>
<name>A0A8W8I7M4_MAGGI</name>
<evidence type="ECO:0000259" key="8">
    <source>
        <dbReference type="Pfam" id="PF12341"/>
    </source>
</evidence>
<evidence type="ECO:0008006" key="13">
    <source>
        <dbReference type="Google" id="ProtNLM"/>
    </source>
</evidence>
<keyword evidence="2 5" id="KW-0853">WD repeat</keyword>
<dbReference type="GO" id="GO:0006281">
    <property type="term" value="P:DNA repair"/>
    <property type="evidence" value="ECO:0007669"/>
    <property type="project" value="TreeGrafter"/>
</dbReference>
<proteinExistence type="predicted"/>
<feature type="domain" description="WDHD1/CFT4 second beta-propeller" evidence="8">
    <location>
        <begin position="395"/>
        <end position="676"/>
    </location>
</feature>
<evidence type="ECO:0000256" key="1">
    <source>
        <dbReference type="ARBA" id="ARBA00004123"/>
    </source>
</evidence>
<evidence type="ECO:0000313" key="12">
    <source>
        <dbReference type="Proteomes" id="UP000005408"/>
    </source>
</evidence>
<dbReference type="InterPro" id="IPR022100">
    <property type="entry name" value="WDHD1/CFT4_beta-prop_2nd"/>
</dbReference>
<feature type="compositionally biased region" description="Basic and acidic residues" evidence="7">
    <location>
        <begin position="1435"/>
        <end position="1446"/>
    </location>
</feature>
<comment type="subcellular location">
    <subcellularLocation>
        <location evidence="1">Nucleus</location>
    </subcellularLocation>
</comment>
<protein>
    <recommendedName>
        <fullName evidence="13">WD repeat and HMG-box DNA-binding protein 1</fullName>
    </recommendedName>
</protein>
<dbReference type="PROSITE" id="PS50082">
    <property type="entry name" value="WD_REPEATS_2"/>
    <property type="match status" value="2"/>
</dbReference>
<feature type="domain" description="WDHD1 first WD40" evidence="10">
    <location>
        <begin position="8"/>
        <end position="297"/>
    </location>
</feature>
<evidence type="ECO:0000256" key="2">
    <source>
        <dbReference type="ARBA" id="ARBA00022574"/>
    </source>
</evidence>